<evidence type="ECO:0000313" key="3">
    <source>
        <dbReference type="Proteomes" id="UP000294508"/>
    </source>
</evidence>
<dbReference type="RefSeq" id="WP_132207829.1">
    <property type="nucleotide sequence ID" value="NZ_SLWN01000002.1"/>
</dbReference>
<keyword evidence="3" id="KW-1185">Reference proteome</keyword>
<keyword evidence="1" id="KW-0472">Membrane</keyword>
<accession>A0A4R2HRR9</accession>
<comment type="caution">
    <text evidence="2">The sequence shown here is derived from an EMBL/GenBank/DDBJ whole genome shotgun (WGS) entry which is preliminary data.</text>
</comment>
<feature type="transmembrane region" description="Helical" evidence="1">
    <location>
        <begin position="21"/>
        <end position="39"/>
    </location>
</feature>
<proteinExistence type="predicted"/>
<keyword evidence="1" id="KW-0812">Transmembrane</keyword>
<organism evidence="2 3">
    <name type="scientific">Kribbella steppae</name>
    <dbReference type="NCBI Taxonomy" id="2512223"/>
    <lineage>
        <taxon>Bacteria</taxon>
        <taxon>Bacillati</taxon>
        <taxon>Actinomycetota</taxon>
        <taxon>Actinomycetes</taxon>
        <taxon>Propionibacteriales</taxon>
        <taxon>Kribbellaceae</taxon>
        <taxon>Kribbella</taxon>
    </lineage>
</organism>
<reference evidence="2 3" key="1">
    <citation type="journal article" date="2015" name="Stand. Genomic Sci.">
        <title>Genomic Encyclopedia of Bacterial and Archaeal Type Strains, Phase III: the genomes of soil and plant-associated and newly described type strains.</title>
        <authorList>
            <person name="Whitman W.B."/>
            <person name="Woyke T."/>
            <person name="Klenk H.P."/>
            <person name="Zhou Y."/>
            <person name="Lilburn T.G."/>
            <person name="Beck B.J."/>
            <person name="De Vos P."/>
            <person name="Vandamme P."/>
            <person name="Eisen J.A."/>
            <person name="Garrity G."/>
            <person name="Hugenholtz P."/>
            <person name="Kyrpides N.C."/>
        </authorList>
    </citation>
    <scope>NUCLEOTIDE SEQUENCE [LARGE SCALE GENOMIC DNA]</scope>
    <source>
        <strain evidence="2 3">VKM Ac-2572</strain>
    </source>
</reference>
<gene>
    <name evidence="2" type="ORF">EV652_10255</name>
</gene>
<dbReference type="AlphaFoldDB" id="A0A4R2HRR9"/>
<keyword evidence="1" id="KW-1133">Transmembrane helix</keyword>
<sequence>MHHRSRTWVRRRLRSLALWELANIPLQFVIWFSLIGFPVTAPNLTGFALFAILLVQGAAYWTAKLRQPARSPLPGFADGSTVPLTVNDR</sequence>
<evidence type="ECO:0000256" key="1">
    <source>
        <dbReference type="SAM" id="Phobius"/>
    </source>
</evidence>
<protein>
    <submittedName>
        <fullName evidence="2">Uncharacterized protein</fullName>
    </submittedName>
</protein>
<dbReference type="EMBL" id="SLWN01000002">
    <property type="protein sequence ID" value="TCO33991.1"/>
    <property type="molecule type" value="Genomic_DNA"/>
</dbReference>
<name>A0A4R2HRR9_9ACTN</name>
<evidence type="ECO:0000313" key="2">
    <source>
        <dbReference type="EMBL" id="TCO33991.1"/>
    </source>
</evidence>
<dbReference type="OrthoDB" id="4826010at2"/>
<feature type="transmembrane region" description="Helical" evidence="1">
    <location>
        <begin position="45"/>
        <end position="63"/>
    </location>
</feature>
<dbReference type="Proteomes" id="UP000294508">
    <property type="component" value="Unassembled WGS sequence"/>
</dbReference>